<name>A0A0G0I526_9BACT</name>
<keyword evidence="3 6" id="KW-0731">Sigma factor</keyword>
<comment type="similarity">
    <text evidence="1 6">Belongs to the sigma-70 factor family. ECF subfamily.</text>
</comment>
<evidence type="ECO:0000256" key="3">
    <source>
        <dbReference type="ARBA" id="ARBA00023082"/>
    </source>
</evidence>
<dbReference type="InterPro" id="IPR000838">
    <property type="entry name" value="RNA_pol_sigma70_ECF_CS"/>
</dbReference>
<dbReference type="PANTHER" id="PTHR43133">
    <property type="entry name" value="RNA POLYMERASE ECF-TYPE SIGMA FACTO"/>
    <property type="match status" value="1"/>
</dbReference>
<dbReference type="GO" id="GO:0003677">
    <property type="term" value="F:DNA binding"/>
    <property type="evidence" value="ECO:0007669"/>
    <property type="project" value="UniProtKB-KW"/>
</dbReference>
<reference evidence="9 10" key="1">
    <citation type="journal article" date="2015" name="Nature">
        <title>rRNA introns, odd ribosomes, and small enigmatic genomes across a large radiation of phyla.</title>
        <authorList>
            <person name="Brown C.T."/>
            <person name="Hug L.A."/>
            <person name="Thomas B.C."/>
            <person name="Sharon I."/>
            <person name="Castelle C.J."/>
            <person name="Singh A."/>
            <person name="Wilkins M.J."/>
            <person name="Williams K.H."/>
            <person name="Banfield J.F."/>
        </authorList>
    </citation>
    <scope>NUCLEOTIDE SEQUENCE [LARGE SCALE GENOMIC DNA]</scope>
</reference>
<dbReference type="NCBIfam" id="TIGR02937">
    <property type="entry name" value="sigma70-ECF"/>
    <property type="match status" value="1"/>
</dbReference>
<dbReference type="PANTHER" id="PTHR43133:SF8">
    <property type="entry name" value="RNA POLYMERASE SIGMA FACTOR HI_1459-RELATED"/>
    <property type="match status" value="1"/>
</dbReference>
<accession>A0A0G0I526</accession>
<dbReference type="Pfam" id="PF04542">
    <property type="entry name" value="Sigma70_r2"/>
    <property type="match status" value="1"/>
</dbReference>
<dbReference type="Gene3D" id="1.10.1740.10">
    <property type="match status" value="1"/>
</dbReference>
<evidence type="ECO:0000256" key="5">
    <source>
        <dbReference type="ARBA" id="ARBA00023163"/>
    </source>
</evidence>
<gene>
    <name evidence="9" type="ORF">US24_C0038G0006</name>
</gene>
<organism evidence="9 10">
    <name type="scientific">candidate division WS6 bacterium GW2011_GWC2_36_7</name>
    <dbReference type="NCBI Taxonomy" id="1619091"/>
    <lineage>
        <taxon>Bacteria</taxon>
        <taxon>Candidatus Dojkabacteria</taxon>
    </lineage>
</organism>
<proteinExistence type="inferred from homology"/>
<dbReference type="SUPFAM" id="SSF88659">
    <property type="entry name" value="Sigma3 and sigma4 domains of RNA polymerase sigma factors"/>
    <property type="match status" value="1"/>
</dbReference>
<feature type="domain" description="RNA polymerase sigma factor 70 region 4 type 2" evidence="8">
    <location>
        <begin position="131"/>
        <end position="181"/>
    </location>
</feature>
<dbReference type="Gene3D" id="1.10.10.10">
    <property type="entry name" value="Winged helix-like DNA-binding domain superfamily/Winged helix DNA-binding domain"/>
    <property type="match status" value="1"/>
</dbReference>
<evidence type="ECO:0000256" key="1">
    <source>
        <dbReference type="ARBA" id="ARBA00010641"/>
    </source>
</evidence>
<evidence type="ECO:0000259" key="8">
    <source>
        <dbReference type="Pfam" id="PF08281"/>
    </source>
</evidence>
<dbReference type="GO" id="GO:0016987">
    <property type="term" value="F:sigma factor activity"/>
    <property type="evidence" value="ECO:0007669"/>
    <property type="project" value="UniProtKB-KW"/>
</dbReference>
<feature type="domain" description="RNA polymerase sigma-70 region 2" evidence="7">
    <location>
        <begin position="28"/>
        <end position="96"/>
    </location>
</feature>
<comment type="caution">
    <text evidence="9">The sequence shown here is derived from an EMBL/GenBank/DDBJ whole genome shotgun (WGS) entry which is preliminary data.</text>
</comment>
<keyword evidence="4 6" id="KW-0238">DNA-binding</keyword>
<sequence>MKRSPTKEKTDYEIVLQILENVDDYKYLIERYEKKLFIYIQRILYVNKEDTEDILQEVFIKAYRNLNSYDPKYNFSSWIYRITHNEAISFLRANKKRQLDISNDMENNIFDTIASDIDIEKEAIKDWDSKKVHEVLAKLDEKYREVLVLKYIEEKDYNEISDILQVPSGTVGSLINRAKDKFKKLVK</sequence>
<evidence type="ECO:0000256" key="2">
    <source>
        <dbReference type="ARBA" id="ARBA00023015"/>
    </source>
</evidence>
<evidence type="ECO:0000313" key="10">
    <source>
        <dbReference type="Proteomes" id="UP000034075"/>
    </source>
</evidence>
<evidence type="ECO:0000256" key="6">
    <source>
        <dbReference type="RuleBase" id="RU000716"/>
    </source>
</evidence>
<dbReference type="InterPro" id="IPR014284">
    <property type="entry name" value="RNA_pol_sigma-70_dom"/>
</dbReference>
<dbReference type="GO" id="GO:0006352">
    <property type="term" value="P:DNA-templated transcription initiation"/>
    <property type="evidence" value="ECO:0007669"/>
    <property type="project" value="InterPro"/>
</dbReference>
<dbReference type="InterPro" id="IPR036388">
    <property type="entry name" value="WH-like_DNA-bd_sf"/>
</dbReference>
<dbReference type="PROSITE" id="PS01063">
    <property type="entry name" value="SIGMA70_ECF"/>
    <property type="match status" value="1"/>
</dbReference>
<dbReference type="InterPro" id="IPR013249">
    <property type="entry name" value="RNA_pol_sigma70_r4_t2"/>
</dbReference>
<evidence type="ECO:0000313" key="9">
    <source>
        <dbReference type="EMBL" id="KKQ11186.1"/>
    </source>
</evidence>
<dbReference type="InterPro" id="IPR013324">
    <property type="entry name" value="RNA_pol_sigma_r3/r4-like"/>
</dbReference>
<evidence type="ECO:0000256" key="4">
    <source>
        <dbReference type="ARBA" id="ARBA00023125"/>
    </source>
</evidence>
<dbReference type="CDD" id="cd06171">
    <property type="entry name" value="Sigma70_r4"/>
    <property type="match status" value="1"/>
</dbReference>
<dbReference type="EMBL" id="LBSF01000038">
    <property type="protein sequence ID" value="KKQ11186.1"/>
    <property type="molecule type" value="Genomic_DNA"/>
</dbReference>
<dbReference type="Proteomes" id="UP000034075">
    <property type="component" value="Unassembled WGS sequence"/>
</dbReference>
<evidence type="ECO:0000259" key="7">
    <source>
        <dbReference type="Pfam" id="PF04542"/>
    </source>
</evidence>
<keyword evidence="2 6" id="KW-0805">Transcription regulation</keyword>
<dbReference type="InterPro" id="IPR007627">
    <property type="entry name" value="RNA_pol_sigma70_r2"/>
</dbReference>
<dbReference type="AlphaFoldDB" id="A0A0G0I526"/>
<protein>
    <recommendedName>
        <fullName evidence="6">RNA polymerase sigma factor</fullName>
    </recommendedName>
</protein>
<dbReference type="Pfam" id="PF08281">
    <property type="entry name" value="Sigma70_r4_2"/>
    <property type="match status" value="1"/>
</dbReference>
<dbReference type="SUPFAM" id="SSF88946">
    <property type="entry name" value="Sigma2 domain of RNA polymerase sigma factors"/>
    <property type="match status" value="1"/>
</dbReference>
<dbReference type="InterPro" id="IPR013325">
    <property type="entry name" value="RNA_pol_sigma_r2"/>
</dbReference>
<keyword evidence="5 6" id="KW-0804">Transcription</keyword>
<dbReference type="InterPro" id="IPR039425">
    <property type="entry name" value="RNA_pol_sigma-70-like"/>
</dbReference>